<keyword evidence="3" id="KW-1185">Reference proteome</keyword>
<feature type="transmembrane region" description="Helical" evidence="1">
    <location>
        <begin position="229"/>
        <end position="255"/>
    </location>
</feature>
<accession>L0HEP4</accession>
<keyword evidence="1" id="KW-0472">Membrane</keyword>
<organism evidence="2 3">
    <name type="scientific">Methanoregula formicica (strain DSM 22288 / NBRC 105244 / SMSP)</name>
    <dbReference type="NCBI Taxonomy" id="593750"/>
    <lineage>
        <taxon>Archaea</taxon>
        <taxon>Methanobacteriati</taxon>
        <taxon>Methanobacteriota</taxon>
        <taxon>Stenosarchaea group</taxon>
        <taxon>Methanomicrobia</taxon>
        <taxon>Methanomicrobiales</taxon>
        <taxon>Methanoregulaceae</taxon>
        <taxon>Methanoregula</taxon>
    </lineage>
</organism>
<feature type="transmembrane region" description="Helical" evidence="1">
    <location>
        <begin position="105"/>
        <end position="127"/>
    </location>
</feature>
<evidence type="ECO:0000313" key="2">
    <source>
        <dbReference type="EMBL" id="AGB02500.1"/>
    </source>
</evidence>
<keyword evidence="1" id="KW-1133">Transmembrane helix</keyword>
<dbReference type="STRING" id="593750.Metfor_1466"/>
<dbReference type="EMBL" id="CP003167">
    <property type="protein sequence ID" value="AGB02500.1"/>
    <property type="molecule type" value="Genomic_DNA"/>
</dbReference>
<dbReference type="InParanoid" id="L0HEP4"/>
<gene>
    <name evidence="2" type="ordered locus">Metfor_1466</name>
</gene>
<dbReference type="KEGG" id="mfo:Metfor_1466"/>
<evidence type="ECO:0000256" key="1">
    <source>
        <dbReference type="SAM" id="Phobius"/>
    </source>
</evidence>
<name>L0HEP4_METFS</name>
<reference evidence="3" key="1">
    <citation type="submission" date="2011-12" db="EMBL/GenBank/DDBJ databases">
        <title>Complete sequence of Methanoregula formicicum SMSP.</title>
        <authorList>
            <person name="Lucas S."/>
            <person name="Han J."/>
            <person name="Lapidus A."/>
            <person name="Cheng J.-F."/>
            <person name="Goodwin L."/>
            <person name="Pitluck S."/>
            <person name="Peters L."/>
            <person name="Ovchinnikova G."/>
            <person name="Teshima H."/>
            <person name="Detter J.C."/>
            <person name="Han C."/>
            <person name="Tapia R."/>
            <person name="Land M."/>
            <person name="Hauser L."/>
            <person name="Kyrpides N."/>
            <person name="Ivanova N."/>
            <person name="Pagani I."/>
            <person name="Imachi H."/>
            <person name="Tamaki H."/>
            <person name="Sekiguchi Y."/>
            <person name="Kamagata Y."/>
            <person name="Cadillo-Quiroz H."/>
            <person name="Zinder S."/>
            <person name="Liu W.-T."/>
            <person name="Woyke T."/>
        </authorList>
    </citation>
    <scope>NUCLEOTIDE SEQUENCE [LARGE SCALE GENOMIC DNA]</scope>
    <source>
        <strain evidence="3">DSM 22288 / NBRC 105244 / SMSP</strain>
    </source>
</reference>
<dbReference type="Proteomes" id="UP000010824">
    <property type="component" value="Chromosome"/>
</dbReference>
<dbReference type="HOGENOM" id="CLU_1063998_0_0_2"/>
<feature type="transmembrane region" description="Helical" evidence="1">
    <location>
        <begin position="194"/>
        <end position="217"/>
    </location>
</feature>
<protein>
    <submittedName>
        <fullName evidence="2">Uncharacterized protein</fullName>
    </submittedName>
</protein>
<feature type="transmembrane region" description="Helical" evidence="1">
    <location>
        <begin position="164"/>
        <end position="182"/>
    </location>
</feature>
<keyword evidence="1" id="KW-0812">Transmembrane</keyword>
<sequence length="261" mass="28124" precursor="true">MLITPFTRTIHKVPVTMDPLPFLIVIASGIAIMCISVMLDNLWAQVLPLRFLYLAMRAPGVIVHECCHVLGCILTGAKITKVVLLSRDGGSVTYTRPKIPVLGDVIISSAPLFGIPLVLSGLTMLFSEYLGCVFPSFPSAIDSAGTLHALAVSVISVFDANLVSAFHPWFLLYLYLTTSLVLSMAPSSQDLRNAAFGIALVAVLGIVIIHSGIPWAVDILWKVTSVAGMGFTLGLAFGLIALVLSLPLFLWYVYISRPLVR</sequence>
<dbReference type="eggNOG" id="arCOG12694">
    <property type="taxonomic scope" value="Archaea"/>
</dbReference>
<dbReference type="AlphaFoldDB" id="L0HEP4"/>
<evidence type="ECO:0000313" key="3">
    <source>
        <dbReference type="Proteomes" id="UP000010824"/>
    </source>
</evidence>
<feature type="transmembrane region" description="Helical" evidence="1">
    <location>
        <begin position="51"/>
        <end position="77"/>
    </location>
</feature>
<feature type="transmembrane region" description="Helical" evidence="1">
    <location>
        <begin position="20"/>
        <end position="39"/>
    </location>
</feature>
<proteinExistence type="predicted"/>
<reference evidence="2 3" key="2">
    <citation type="journal article" date="2014" name="Genome Announc.">
        <title>Complete Genome Sequence of Methanoregula formicica SMSPT, a Mesophilic Hydrogenotrophic Methanogen Isolated from a Methanogenic Upflow Anaerobic Sludge Blanket Reactor.</title>
        <authorList>
            <person name="Yamamoto K."/>
            <person name="Tamaki H."/>
            <person name="Cadillo-Quiroz H."/>
            <person name="Imachi H."/>
            <person name="Kyrpides N."/>
            <person name="Woyke T."/>
            <person name="Goodwin L."/>
            <person name="Zinder S.H."/>
            <person name="Kamagata Y."/>
            <person name="Liu W.T."/>
        </authorList>
    </citation>
    <scope>NUCLEOTIDE SEQUENCE [LARGE SCALE GENOMIC DNA]</scope>
    <source>
        <strain evidence="3">DSM 22288 / NBRC 105244 / SMSP</strain>
    </source>
</reference>